<name>A0A7G3ZDM1_9SACH</name>
<dbReference type="Gene3D" id="2.60.40.10">
    <property type="entry name" value="Immunoglobulins"/>
    <property type="match status" value="1"/>
</dbReference>
<dbReference type="CDD" id="cd00063">
    <property type="entry name" value="FN3"/>
    <property type="match status" value="1"/>
</dbReference>
<feature type="region of interest" description="Disordered" evidence="1">
    <location>
        <begin position="463"/>
        <end position="482"/>
    </location>
</feature>
<evidence type="ECO:0000259" key="2">
    <source>
        <dbReference type="SMART" id="SM00060"/>
    </source>
</evidence>
<feature type="compositionally biased region" description="Low complexity" evidence="1">
    <location>
        <begin position="465"/>
        <end position="482"/>
    </location>
</feature>
<feature type="compositionally biased region" description="Low complexity" evidence="1">
    <location>
        <begin position="888"/>
        <end position="903"/>
    </location>
</feature>
<dbReference type="AlphaFoldDB" id="A0A7G3ZDM1"/>
<dbReference type="InterPro" id="IPR036116">
    <property type="entry name" value="FN3_sf"/>
</dbReference>
<feature type="region of interest" description="Disordered" evidence="1">
    <location>
        <begin position="813"/>
        <end position="916"/>
    </location>
</feature>
<evidence type="ECO:0000313" key="3">
    <source>
        <dbReference type="EMBL" id="QLL31607.1"/>
    </source>
</evidence>
<keyword evidence="4" id="KW-1185">Reference proteome</keyword>
<dbReference type="EMBL" id="CP059247">
    <property type="protein sequence ID" value="QLL31607.1"/>
    <property type="molecule type" value="Genomic_DNA"/>
</dbReference>
<feature type="domain" description="Fibronectin type-III" evidence="2">
    <location>
        <begin position="39"/>
        <end position="126"/>
    </location>
</feature>
<feature type="compositionally biased region" description="Polar residues" evidence="1">
    <location>
        <begin position="831"/>
        <end position="866"/>
    </location>
</feature>
<dbReference type="OrthoDB" id="5572782at2759"/>
<protein>
    <recommendedName>
        <fullName evidence="2">Fibronectin type-III domain-containing protein</fullName>
    </recommendedName>
</protein>
<dbReference type="RefSeq" id="XP_037138282.1">
    <property type="nucleotide sequence ID" value="XM_037282387.1"/>
</dbReference>
<dbReference type="KEGG" id="tgb:HG536_0B04710"/>
<dbReference type="SMART" id="SM00060">
    <property type="entry name" value="FN3"/>
    <property type="match status" value="1"/>
</dbReference>
<evidence type="ECO:0000256" key="1">
    <source>
        <dbReference type="SAM" id="MobiDB-lite"/>
    </source>
</evidence>
<feature type="compositionally biased region" description="Basic and acidic residues" evidence="1">
    <location>
        <begin position="334"/>
        <end position="345"/>
    </location>
</feature>
<evidence type="ECO:0000313" key="4">
    <source>
        <dbReference type="Proteomes" id="UP000515788"/>
    </source>
</evidence>
<dbReference type="SUPFAM" id="SSF49265">
    <property type="entry name" value="Fibronectin type III"/>
    <property type="match status" value="1"/>
</dbReference>
<proteinExistence type="predicted"/>
<gene>
    <name evidence="3" type="ORF">HG536_0B04710</name>
</gene>
<reference evidence="3 4" key="1">
    <citation type="submission" date="2020-06" db="EMBL/GenBank/DDBJ databases">
        <title>The yeast mating-type switching endonuclease HO is a domesticated member of an unorthodox homing genetic element family.</title>
        <authorList>
            <person name="Coughlan A.Y."/>
            <person name="Lombardi L."/>
            <person name="Braun-Galleani S."/>
            <person name="Martos A.R."/>
            <person name="Galeote V."/>
            <person name="Bigey F."/>
            <person name="Dequin S."/>
            <person name="Byrne K.P."/>
            <person name="Wolfe K.H."/>
        </authorList>
    </citation>
    <scope>NUCLEOTIDE SEQUENCE [LARGE SCALE GENOMIC DNA]</scope>
    <source>
        <strain evidence="3 4">CBS764</strain>
    </source>
</reference>
<dbReference type="InterPro" id="IPR003961">
    <property type="entry name" value="FN3_dom"/>
</dbReference>
<feature type="region of interest" description="Disordered" evidence="1">
    <location>
        <begin position="331"/>
        <end position="362"/>
    </location>
</feature>
<dbReference type="InterPro" id="IPR013783">
    <property type="entry name" value="Ig-like_fold"/>
</dbReference>
<accession>A0A7G3ZDM1</accession>
<dbReference type="GeneID" id="59324726"/>
<feature type="compositionally biased region" description="Low complexity" evidence="1">
    <location>
        <begin position="346"/>
        <end position="357"/>
    </location>
</feature>
<dbReference type="Proteomes" id="UP000515788">
    <property type="component" value="Chromosome 2"/>
</dbReference>
<organism evidence="3 4">
    <name type="scientific">Torulaspora globosa</name>
    <dbReference type="NCBI Taxonomy" id="48254"/>
    <lineage>
        <taxon>Eukaryota</taxon>
        <taxon>Fungi</taxon>
        <taxon>Dikarya</taxon>
        <taxon>Ascomycota</taxon>
        <taxon>Saccharomycotina</taxon>
        <taxon>Saccharomycetes</taxon>
        <taxon>Saccharomycetales</taxon>
        <taxon>Saccharomycetaceae</taxon>
        <taxon>Torulaspora</taxon>
    </lineage>
</organism>
<sequence>MIVCRAVCTLVAFAWLCYRLYKFLTIPVVKIVSTLKIGTPPATKVSIDRVSEDSITVHWENEPVSKTSGKRHADAISHFLLYVNNLQVAIFPNAPSSLYTCCSITGLESGQEYQLDFVTVNSMGFINKLPSLYCMTKAAASGGGSGKVSGQWRRNTLSVTATLPEAVTASNGGFASPSYANLTSLKDLESFSIDDLKKILVCAQEDLHDVLSQQSSLLQDFQESKLQLELELENLKNYWSHEINLRKSLRSNIKSLENSKLLSDLKLEKINKNIDQTSSKIQKMKSDIQNWSQQDEQQFNRSKLRKNFEKKLQSVNKEIDSLSDMVKACQKEISSQEEKNKELNSLKKNSSSSSSSSVDQQDASMSPAILLKKICDATMEKSGLLSVNGEELISKLNPNSPLAKFLREQLRIDQELDSKWRSKRNKMTKRIDALQTMLNEISITNQQLRTNLIIQPYAVKQSEPNSISNSTSESNSNSNLNLNASISNNHAPTANSSMNLNEQGSVINSPPVSNRSLLENTINQQGVQQGVLMSTNHSSGNEDSSNLHLILHNPSTYASNKPAQAPESLLSTHLKGEKLYNKPFSRGQPDPTTLVAPGYIPQPFPWGREQQQQQQTEIEQAFEYDNASHLISGLQDMIYEETDYPESISNYSKGFTTDQLDNYWTNQRSTIKNNLGSAQPVNFATPHFGNNDGYSSMSPFGSKSVARSTSTPPNLAPNQSLLAATLSDPSMANFGDTMLPMEHSNSFHAMDNVISNSLHEPQSVTMQNAASSHESQQPLMINEEDQLPESQKHNLHAQDHLHAPRFNFMWHPQQSHPVTSKEDTTPRHARNGSTASNVSSNSTWSKLNWKNWSPQASAQSEADNVPQSPPPLPHSASHNQKAPVSPASSGGRRMSRLLSRSGMNNIFKLPSHEEKK</sequence>